<dbReference type="GO" id="GO:0019288">
    <property type="term" value="P:isopentenyl diphosphate biosynthetic process, methylerythritol 4-phosphate pathway"/>
    <property type="evidence" value="ECO:0007669"/>
    <property type="project" value="UniProtKB-UniRule"/>
</dbReference>
<evidence type="ECO:0000256" key="4">
    <source>
        <dbReference type="ARBA" id="ARBA00022679"/>
    </source>
</evidence>
<dbReference type="Pfam" id="PF00288">
    <property type="entry name" value="GHMP_kinases_N"/>
    <property type="match status" value="1"/>
</dbReference>
<protein>
    <recommendedName>
        <fullName evidence="3 9">4-diphosphocytidyl-2-C-methyl-D-erythritol kinase</fullName>
        <shortName evidence="9">CMK</shortName>
        <ecNumber evidence="2 9">2.7.1.148</ecNumber>
    </recommendedName>
    <alternativeName>
        <fullName evidence="8 9">4-(cytidine-5'-diphospho)-2-C-methyl-D-erythritol kinase</fullName>
    </alternativeName>
</protein>
<feature type="domain" description="GHMP kinase C-terminal" evidence="11">
    <location>
        <begin position="215"/>
        <end position="256"/>
    </location>
</feature>
<dbReference type="Gene3D" id="3.30.230.10">
    <property type="match status" value="1"/>
</dbReference>
<comment type="similarity">
    <text evidence="1 9">Belongs to the GHMP kinase family. IspE subfamily.</text>
</comment>
<evidence type="ECO:0000256" key="8">
    <source>
        <dbReference type="ARBA" id="ARBA00032554"/>
    </source>
</evidence>
<evidence type="ECO:0000256" key="3">
    <source>
        <dbReference type="ARBA" id="ARBA00017473"/>
    </source>
</evidence>
<comment type="function">
    <text evidence="9">Catalyzes the phosphorylation of the position 2 hydroxy group of 4-diphosphocytidyl-2C-methyl-D-erythritol.</text>
</comment>
<dbReference type="RefSeq" id="WP_152123660.1">
    <property type="nucleotide sequence ID" value="NZ_WELI01000002.1"/>
</dbReference>
<keyword evidence="13" id="KW-1185">Reference proteome</keyword>
<keyword evidence="4 9" id="KW-0808">Transferase</keyword>
<dbReference type="SUPFAM" id="SSF54211">
    <property type="entry name" value="Ribosomal protein S5 domain 2-like"/>
    <property type="match status" value="1"/>
</dbReference>
<dbReference type="Pfam" id="PF08544">
    <property type="entry name" value="GHMP_kinases_C"/>
    <property type="match status" value="1"/>
</dbReference>
<evidence type="ECO:0000256" key="9">
    <source>
        <dbReference type="HAMAP-Rule" id="MF_00061"/>
    </source>
</evidence>
<keyword evidence="6 9" id="KW-0418">Kinase</keyword>
<evidence type="ECO:0000256" key="1">
    <source>
        <dbReference type="ARBA" id="ARBA00009684"/>
    </source>
</evidence>
<dbReference type="InterPro" id="IPR013750">
    <property type="entry name" value="GHMP_kinase_C_dom"/>
</dbReference>
<gene>
    <name evidence="9" type="primary">ispE</name>
    <name evidence="12" type="ORF">F5984_07690</name>
</gene>
<organism evidence="12 13">
    <name type="scientific">Rudanella paleaurantiibacter</name>
    <dbReference type="NCBI Taxonomy" id="2614655"/>
    <lineage>
        <taxon>Bacteria</taxon>
        <taxon>Pseudomonadati</taxon>
        <taxon>Bacteroidota</taxon>
        <taxon>Cytophagia</taxon>
        <taxon>Cytophagales</taxon>
        <taxon>Cytophagaceae</taxon>
        <taxon>Rudanella</taxon>
    </lineage>
</organism>
<dbReference type="SUPFAM" id="SSF55060">
    <property type="entry name" value="GHMP Kinase, C-terminal domain"/>
    <property type="match status" value="1"/>
</dbReference>
<dbReference type="Gene3D" id="3.30.70.890">
    <property type="entry name" value="GHMP kinase, C-terminal domain"/>
    <property type="match status" value="1"/>
</dbReference>
<accession>A0A7J5U310</accession>
<sequence length="276" mass="30127">MLGFPNCKINIGLQITQRRPDGYHNLQSCFYPVAWSDVLEIIPLSAGEAPAPVQFTATGIPIPGNPSASNNLCVRAYEALRADFDLPPVKMHLHKIVPIGAGLGGGSADAALTLKHLNGMFRLGLSLAQLEEYARPLGADCAFFIQNRPMYCVEKGDVFESLAVDLTGYHIVLVYPNLAISTAEAYAGVRPQQPDVPLRTRLEAPLSEWRHTVHNDFEDSLFPRYPVLGELKAQMYELGAVYAAMTGSGSTVYGIFGAEPNGLAVFERYTTWQGKL</sequence>
<keyword evidence="7 9" id="KW-0067">ATP-binding</keyword>
<keyword evidence="9" id="KW-0414">Isoprene biosynthesis</keyword>
<comment type="catalytic activity">
    <reaction evidence="9">
        <text>4-CDP-2-C-methyl-D-erythritol + ATP = 4-CDP-2-C-methyl-D-erythritol 2-phosphate + ADP + H(+)</text>
        <dbReference type="Rhea" id="RHEA:18437"/>
        <dbReference type="ChEBI" id="CHEBI:15378"/>
        <dbReference type="ChEBI" id="CHEBI:30616"/>
        <dbReference type="ChEBI" id="CHEBI:57823"/>
        <dbReference type="ChEBI" id="CHEBI:57919"/>
        <dbReference type="ChEBI" id="CHEBI:456216"/>
        <dbReference type="EC" id="2.7.1.148"/>
    </reaction>
</comment>
<feature type="active site" evidence="9">
    <location>
        <position position="8"/>
    </location>
</feature>
<keyword evidence="5 9" id="KW-0547">Nucleotide-binding</keyword>
<reference evidence="12 13" key="1">
    <citation type="submission" date="2019-10" db="EMBL/GenBank/DDBJ databases">
        <title>Rudanella paleaurantiibacter sp. nov., isolated from sludge.</title>
        <authorList>
            <person name="Xu S.Q."/>
        </authorList>
    </citation>
    <scope>NUCLEOTIDE SEQUENCE [LARGE SCALE GENOMIC DNA]</scope>
    <source>
        <strain evidence="12 13">HX-22-17</strain>
    </source>
</reference>
<dbReference type="NCBIfam" id="TIGR00154">
    <property type="entry name" value="ispE"/>
    <property type="match status" value="1"/>
</dbReference>
<dbReference type="PANTHER" id="PTHR43527">
    <property type="entry name" value="4-DIPHOSPHOCYTIDYL-2-C-METHYL-D-ERYTHRITOL KINASE, CHLOROPLASTIC"/>
    <property type="match status" value="1"/>
</dbReference>
<evidence type="ECO:0000256" key="5">
    <source>
        <dbReference type="ARBA" id="ARBA00022741"/>
    </source>
</evidence>
<dbReference type="PANTHER" id="PTHR43527:SF2">
    <property type="entry name" value="4-DIPHOSPHOCYTIDYL-2-C-METHYL-D-ERYTHRITOL KINASE, CHLOROPLASTIC"/>
    <property type="match status" value="1"/>
</dbReference>
<evidence type="ECO:0000256" key="2">
    <source>
        <dbReference type="ARBA" id="ARBA00012052"/>
    </source>
</evidence>
<name>A0A7J5U310_9BACT</name>
<dbReference type="InterPro" id="IPR004424">
    <property type="entry name" value="IspE"/>
</dbReference>
<dbReference type="EC" id="2.7.1.148" evidence="2 9"/>
<dbReference type="PIRSF" id="PIRSF010376">
    <property type="entry name" value="IspE"/>
    <property type="match status" value="1"/>
</dbReference>
<dbReference type="Proteomes" id="UP000488299">
    <property type="component" value="Unassembled WGS sequence"/>
</dbReference>
<dbReference type="HAMAP" id="MF_00061">
    <property type="entry name" value="IspE"/>
    <property type="match status" value="1"/>
</dbReference>
<dbReference type="GO" id="GO:0050515">
    <property type="term" value="F:4-(cytidine 5'-diphospho)-2-C-methyl-D-erythritol kinase activity"/>
    <property type="evidence" value="ECO:0007669"/>
    <property type="project" value="UniProtKB-UniRule"/>
</dbReference>
<comment type="pathway">
    <text evidence="9">Isoprenoid biosynthesis; isopentenyl diphosphate biosynthesis via DXP pathway; isopentenyl diphosphate from 1-deoxy-D-xylulose 5-phosphate: step 3/6.</text>
</comment>
<evidence type="ECO:0000256" key="7">
    <source>
        <dbReference type="ARBA" id="ARBA00022840"/>
    </source>
</evidence>
<dbReference type="InterPro" id="IPR036554">
    <property type="entry name" value="GHMP_kinase_C_sf"/>
</dbReference>
<dbReference type="GO" id="GO:0016114">
    <property type="term" value="P:terpenoid biosynthetic process"/>
    <property type="evidence" value="ECO:0007669"/>
    <property type="project" value="UniProtKB-UniRule"/>
</dbReference>
<dbReference type="InterPro" id="IPR020568">
    <property type="entry name" value="Ribosomal_Su5_D2-typ_SF"/>
</dbReference>
<dbReference type="UniPathway" id="UPA00056">
    <property type="reaction ID" value="UER00094"/>
</dbReference>
<dbReference type="InterPro" id="IPR014721">
    <property type="entry name" value="Ribsml_uS5_D2-typ_fold_subgr"/>
</dbReference>
<evidence type="ECO:0000313" key="13">
    <source>
        <dbReference type="Proteomes" id="UP000488299"/>
    </source>
</evidence>
<evidence type="ECO:0000313" key="12">
    <source>
        <dbReference type="EMBL" id="KAB7732086.1"/>
    </source>
</evidence>
<dbReference type="InterPro" id="IPR006204">
    <property type="entry name" value="GHMP_kinase_N_dom"/>
</dbReference>
<feature type="binding site" evidence="9">
    <location>
        <begin position="98"/>
        <end position="108"/>
    </location>
    <ligand>
        <name>ATP</name>
        <dbReference type="ChEBI" id="CHEBI:30616"/>
    </ligand>
</feature>
<proteinExistence type="inferred from homology"/>
<dbReference type="EMBL" id="WELI01000002">
    <property type="protein sequence ID" value="KAB7732086.1"/>
    <property type="molecule type" value="Genomic_DNA"/>
</dbReference>
<feature type="domain" description="GHMP kinase N-terminal" evidence="10">
    <location>
        <begin position="71"/>
        <end position="145"/>
    </location>
</feature>
<comment type="caution">
    <text evidence="12">The sequence shown here is derived from an EMBL/GenBank/DDBJ whole genome shotgun (WGS) entry which is preliminary data.</text>
</comment>
<dbReference type="GO" id="GO:0005524">
    <property type="term" value="F:ATP binding"/>
    <property type="evidence" value="ECO:0007669"/>
    <property type="project" value="UniProtKB-UniRule"/>
</dbReference>
<evidence type="ECO:0000259" key="10">
    <source>
        <dbReference type="Pfam" id="PF00288"/>
    </source>
</evidence>
<dbReference type="AlphaFoldDB" id="A0A7J5U310"/>
<feature type="active site" evidence="9">
    <location>
        <position position="140"/>
    </location>
</feature>
<evidence type="ECO:0000256" key="6">
    <source>
        <dbReference type="ARBA" id="ARBA00022777"/>
    </source>
</evidence>
<evidence type="ECO:0000259" key="11">
    <source>
        <dbReference type="Pfam" id="PF08544"/>
    </source>
</evidence>